<protein>
    <submittedName>
        <fullName evidence="2">Uncharacterized protein</fullName>
    </submittedName>
</protein>
<proteinExistence type="predicted"/>
<evidence type="ECO:0000313" key="2">
    <source>
        <dbReference type="EMBL" id="KAF6275460.1"/>
    </source>
</evidence>
<evidence type="ECO:0000256" key="1">
    <source>
        <dbReference type="SAM" id="MobiDB-lite"/>
    </source>
</evidence>
<dbReference type="EMBL" id="JABWUV010000027">
    <property type="protein sequence ID" value="KAF6275460.1"/>
    <property type="molecule type" value="Genomic_DNA"/>
</dbReference>
<organism evidence="2 3">
    <name type="scientific">Myotis myotis</name>
    <name type="common">Greater mouse-eared bat</name>
    <name type="synonym">Vespertilio myotis</name>
    <dbReference type="NCBI Taxonomy" id="51298"/>
    <lineage>
        <taxon>Eukaryota</taxon>
        <taxon>Metazoa</taxon>
        <taxon>Chordata</taxon>
        <taxon>Craniata</taxon>
        <taxon>Vertebrata</taxon>
        <taxon>Euteleostomi</taxon>
        <taxon>Mammalia</taxon>
        <taxon>Eutheria</taxon>
        <taxon>Laurasiatheria</taxon>
        <taxon>Chiroptera</taxon>
        <taxon>Yangochiroptera</taxon>
        <taxon>Vespertilionidae</taxon>
        <taxon>Myotis</taxon>
    </lineage>
</organism>
<evidence type="ECO:0000313" key="3">
    <source>
        <dbReference type="Proteomes" id="UP000527355"/>
    </source>
</evidence>
<feature type="region of interest" description="Disordered" evidence="1">
    <location>
        <begin position="179"/>
        <end position="199"/>
    </location>
</feature>
<name>A0A7J7RGZ2_MYOMY</name>
<gene>
    <name evidence="2" type="ORF">mMyoMyo1_010318</name>
</gene>
<feature type="region of interest" description="Disordered" evidence="1">
    <location>
        <begin position="256"/>
        <end position="291"/>
    </location>
</feature>
<reference evidence="2 3" key="1">
    <citation type="journal article" date="2020" name="Nature">
        <title>Six reference-quality genomes reveal evolution of bat adaptations.</title>
        <authorList>
            <person name="Jebb D."/>
            <person name="Huang Z."/>
            <person name="Pippel M."/>
            <person name="Hughes G.M."/>
            <person name="Lavrichenko K."/>
            <person name="Devanna P."/>
            <person name="Winkler S."/>
            <person name="Jermiin L.S."/>
            <person name="Skirmuntt E.C."/>
            <person name="Katzourakis A."/>
            <person name="Burkitt-Gray L."/>
            <person name="Ray D.A."/>
            <person name="Sullivan K.A.M."/>
            <person name="Roscito J.G."/>
            <person name="Kirilenko B.M."/>
            <person name="Davalos L.M."/>
            <person name="Corthals A.P."/>
            <person name="Power M.L."/>
            <person name="Jones G."/>
            <person name="Ransome R.D."/>
            <person name="Dechmann D.K.N."/>
            <person name="Locatelli A.G."/>
            <person name="Puechmaille S.J."/>
            <person name="Fedrigo O."/>
            <person name="Jarvis E.D."/>
            <person name="Hiller M."/>
            <person name="Vernes S.C."/>
            <person name="Myers E.W."/>
            <person name="Teeling E.C."/>
        </authorList>
    </citation>
    <scope>NUCLEOTIDE SEQUENCE [LARGE SCALE GENOMIC DNA]</scope>
    <source>
        <strain evidence="2">MMyoMyo1</strain>
        <tissue evidence="2">Flight muscle</tissue>
    </source>
</reference>
<accession>A0A7J7RGZ2</accession>
<keyword evidence="3" id="KW-1185">Reference proteome</keyword>
<sequence length="291" mass="30468">MAACGPLLTHLRLSLVTEERHTVLVPCPAPCQPPCLCPFKGMESAGSGKGARPPPQPRTALLSAGGLQAEWLLVNLDSWEAQAGEGAARFQAQAGRRELGTRQRCRPCLLSPASPYKLGGEGGPGEGGMSNAPRWRGEGSCGVWAPIPVSRFCPGHRPLQASAPARPTSPQCPLQRRGLLHQKGGLGGPNSRRGEGGGPWAPGPATCWFHRQQWPLSRRKLASLLCCQCRSQGPDTGTGGWLEPVPPGLRTAQDCLKVAPRPAGSPPLPQSGPCSAHRSHGASQSPSSQSG</sequence>
<comment type="caution">
    <text evidence="2">The sequence shown here is derived from an EMBL/GenBank/DDBJ whole genome shotgun (WGS) entry which is preliminary data.</text>
</comment>
<dbReference type="Proteomes" id="UP000527355">
    <property type="component" value="Unassembled WGS sequence"/>
</dbReference>
<dbReference type="AlphaFoldDB" id="A0A7J7RGZ2"/>